<comment type="caution">
    <text evidence="2">The sequence shown here is derived from an EMBL/GenBank/DDBJ whole genome shotgun (WGS) entry which is preliminary data.</text>
</comment>
<evidence type="ECO:0000256" key="1">
    <source>
        <dbReference type="SAM" id="SignalP"/>
    </source>
</evidence>
<accession>A0ABW9YZ32</accession>
<evidence type="ECO:0000313" key="2">
    <source>
        <dbReference type="EMBL" id="NBJ25430.1"/>
    </source>
</evidence>
<feature type="signal peptide" evidence="1">
    <location>
        <begin position="1"/>
        <end position="26"/>
    </location>
</feature>
<protein>
    <submittedName>
        <fullName evidence="2">Uncharacterized protein</fullName>
    </submittedName>
</protein>
<proteinExistence type="predicted"/>
<sequence length="617" mass="67096">MTERTIDIARLAGAILLTLTALPAQAQETAAAPPIEAEFEAAALSLMEHIIKSCLPEAKDLLNGERLGFGLQASGTEIKGLAPDQSHNLMLQINESFRKLRNAELLYTPTFTLQRDLANMTKPEERKRHRDNVESKTHLLVTPTVTAEGDQRRFALSADPVPGGRLQSAFSCGVASERRRIPAEVIGETFHSPAEIFRQFAGAIYDRISRDRNRLEVVASDTKLDPLSEEAVSVILKEVNEHKSKSIVIGADPTPIQVSKGRNSLPAGEPNENLWTVELKLIEQAREAKLVVMATPNNPNAQALAKDGLVRLAMLPARTTESLQSVSLSGPSAGAVNGILKSQQATVLPVGPSLQRLSGRIDPNGSKAFSVVLNEASILELDIEQIEKRKIVLLDIGGREIPPAFTGTSRPNLRRYADLQGSYVLLIANDASTESGFVLRSRSSTTMLEPEPPGELTRTFGDWAVGISTAQERKVCFAYTTATHGSTVSRLQRPVIWFSIDSDKDSPLIHFLDDSRFYAKPSSARAAVISSGQSQFPINLSEMGGKLVPAQKDAAGRTILSNESIRGFTRGRSMQLTGMDEKGRDGRVIYSLMGYKQAITAMAATCGRPELADKLVW</sequence>
<name>A0ABW9YZ32_9HYPH</name>
<reference evidence="2 3" key="1">
    <citation type="submission" date="2020-01" db="EMBL/GenBank/DDBJ databases">
        <title>Microvirga sp. nov., an arsenate reduction bacterium isolated from Tibet hotspring sediments.</title>
        <authorList>
            <person name="Yuan C.-G."/>
        </authorList>
    </citation>
    <scope>NUCLEOTIDE SEQUENCE [LARGE SCALE GENOMIC DNA]</scope>
    <source>
        <strain evidence="2 3">SYSU G3D203</strain>
    </source>
</reference>
<evidence type="ECO:0000313" key="3">
    <source>
        <dbReference type="Proteomes" id="UP000818323"/>
    </source>
</evidence>
<keyword evidence="3" id="KW-1185">Reference proteome</keyword>
<feature type="chain" id="PRO_5045538869" evidence="1">
    <location>
        <begin position="27"/>
        <end position="617"/>
    </location>
</feature>
<dbReference type="EMBL" id="JAAAXJ010000006">
    <property type="protein sequence ID" value="NBJ25430.1"/>
    <property type="molecule type" value="Genomic_DNA"/>
</dbReference>
<keyword evidence="1" id="KW-0732">Signal</keyword>
<dbReference type="Proteomes" id="UP000818323">
    <property type="component" value="Unassembled WGS sequence"/>
</dbReference>
<dbReference type="RefSeq" id="WP_161722823.1">
    <property type="nucleotide sequence ID" value="NZ_JAAAXI010000005.1"/>
</dbReference>
<gene>
    <name evidence="2" type="ORF">GR303_13800</name>
</gene>
<organism evidence="2 3">
    <name type="scientific">Microvirga arsenatis</name>
    <dbReference type="NCBI Taxonomy" id="2692265"/>
    <lineage>
        <taxon>Bacteria</taxon>
        <taxon>Pseudomonadati</taxon>
        <taxon>Pseudomonadota</taxon>
        <taxon>Alphaproteobacteria</taxon>
        <taxon>Hyphomicrobiales</taxon>
        <taxon>Methylobacteriaceae</taxon>
        <taxon>Microvirga</taxon>
    </lineage>
</organism>